<dbReference type="EMBL" id="ACKV01000023">
    <property type="protein sequence ID" value="EEJ42866.1"/>
    <property type="molecule type" value="Genomic_DNA"/>
</dbReference>
<protein>
    <submittedName>
        <fullName evidence="2">Uncharacterized protein</fullName>
    </submittedName>
</protein>
<keyword evidence="1" id="KW-0472">Membrane</keyword>
<reference evidence="2 3" key="1">
    <citation type="submission" date="2009-04" db="EMBL/GenBank/DDBJ databases">
        <authorList>
            <person name="Qin X."/>
            <person name="Bachman B."/>
            <person name="Battles P."/>
            <person name="Bell A."/>
            <person name="Bess C."/>
            <person name="Bickham C."/>
            <person name="Chaboub L."/>
            <person name="Chen D."/>
            <person name="Coyle M."/>
            <person name="Deiros D.R."/>
            <person name="Dinh H."/>
            <person name="Forbes L."/>
            <person name="Fowler G."/>
            <person name="Francisco L."/>
            <person name="Fu Q."/>
            <person name="Gubbala S."/>
            <person name="Hale W."/>
            <person name="Han Y."/>
            <person name="Hemphill L."/>
            <person name="Highlander S.K."/>
            <person name="Hirani K."/>
            <person name="Hogues M."/>
            <person name="Jackson L."/>
            <person name="Jakkamsetti A."/>
            <person name="Javaid M."/>
            <person name="Jiang H."/>
            <person name="Korchina V."/>
            <person name="Kovar C."/>
            <person name="Lara F."/>
            <person name="Lee S."/>
            <person name="Mata R."/>
            <person name="Mathew T."/>
            <person name="Moen C."/>
            <person name="Morales K."/>
            <person name="Munidasa M."/>
            <person name="Nazareth L."/>
            <person name="Ngo R."/>
            <person name="Nguyen L."/>
            <person name="Okwuonu G."/>
            <person name="Ongeri F."/>
            <person name="Patil S."/>
            <person name="Petrosino J."/>
            <person name="Pham C."/>
            <person name="Pham P."/>
            <person name="Pu L.-L."/>
            <person name="Puazo M."/>
            <person name="Raj R."/>
            <person name="Reid J."/>
            <person name="Rouhana J."/>
            <person name="Saada N."/>
            <person name="Shang Y."/>
            <person name="Simmons D."/>
            <person name="Thornton R."/>
            <person name="Warren J."/>
            <person name="Weissenberger G."/>
            <person name="Zhang J."/>
            <person name="Zhang L."/>
            <person name="Zhou C."/>
            <person name="Zhu D."/>
            <person name="Muzny D."/>
            <person name="Worley K."/>
            <person name="Gibbs R."/>
        </authorList>
    </citation>
    <scope>NUCLEOTIDE SEQUENCE [LARGE SCALE GENOMIC DNA]</scope>
    <source>
        <strain evidence="2 3">ATCC 19254</strain>
    </source>
</reference>
<dbReference type="AlphaFoldDB" id="C2KIR0"/>
<comment type="caution">
    <text evidence="2">The sequence shown here is derived from an EMBL/GenBank/DDBJ whole genome shotgun (WGS) entry which is preliminary data.</text>
</comment>
<evidence type="ECO:0000256" key="1">
    <source>
        <dbReference type="SAM" id="Phobius"/>
    </source>
</evidence>
<proteinExistence type="predicted"/>
<organism evidence="2 3">
    <name type="scientific">Leuconostoc mesenteroides subsp. cremoris ATCC 19254</name>
    <dbReference type="NCBI Taxonomy" id="586220"/>
    <lineage>
        <taxon>Bacteria</taxon>
        <taxon>Bacillati</taxon>
        <taxon>Bacillota</taxon>
        <taxon>Bacilli</taxon>
        <taxon>Lactobacillales</taxon>
        <taxon>Lactobacillaceae</taxon>
        <taxon>Leuconostoc</taxon>
    </lineage>
</organism>
<dbReference type="HOGENOM" id="CLU_3365681_0_0_9"/>
<evidence type="ECO:0000313" key="3">
    <source>
        <dbReference type="Proteomes" id="UP000004283"/>
    </source>
</evidence>
<keyword evidence="1" id="KW-1133">Transmembrane helix</keyword>
<sequence length="35" mass="4169">MGVFVFKLLMLITMLVYILYYLVGVIMIAREDDER</sequence>
<accession>C2KIR0</accession>
<name>C2KIR0_LEUMC</name>
<evidence type="ECO:0000313" key="2">
    <source>
        <dbReference type="EMBL" id="EEJ42866.1"/>
    </source>
</evidence>
<dbReference type="Proteomes" id="UP000004283">
    <property type="component" value="Unassembled WGS sequence"/>
</dbReference>
<keyword evidence="1" id="KW-0812">Transmembrane</keyword>
<gene>
    <name evidence="2" type="ORF">HMPREF0555_0526</name>
</gene>
<feature type="transmembrane region" description="Helical" evidence="1">
    <location>
        <begin position="6"/>
        <end position="29"/>
    </location>
</feature>